<dbReference type="Proteomes" id="UP000325315">
    <property type="component" value="Unassembled WGS sequence"/>
</dbReference>
<protein>
    <submittedName>
        <fullName evidence="1">Integrase</fullName>
    </submittedName>
</protein>
<accession>A0A5B6W7T1</accession>
<dbReference type="AlphaFoldDB" id="A0A5B6W7T1"/>
<comment type="caution">
    <text evidence="1">The sequence shown here is derived from an EMBL/GenBank/DDBJ whole genome shotgun (WGS) entry which is preliminary data.</text>
</comment>
<dbReference type="PANTHER" id="PTHR45835">
    <property type="entry name" value="YALI0A06105P"/>
    <property type="match status" value="1"/>
</dbReference>
<dbReference type="PANTHER" id="PTHR45835:SF99">
    <property type="entry name" value="CHROMO DOMAIN-CONTAINING PROTEIN-RELATED"/>
    <property type="match status" value="1"/>
</dbReference>
<dbReference type="OrthoDB" id="1002204at2759"/>
<name>A0A5B6W7T1_9ROSI</name>
<dbReference type="EMBL" id="SMMG02000004">
    <property type="protein sequence ID" value="KAA3477456.1"/>
    <property type="molecule type" value="Genomic_DNA"/>
</dbReference>
<evidence type="ECO:0000313" key="1">
    <source>
        <dbReference type="EMBL" id="KAA3477456.1"/>
    </source>
</evidence>
<gene>
    <name evidence="1" type="ORF">EPI10_011341</name>
</gene>
<reference evidence="2" key="1">
    <citation type="journal article" date="2019" name="Plant Biotechnol. J.">
        <title>Genome sequencing of the Australian wild diploid species Gossypium australe highlights disease resistance and delayed gland morphogenesis.</title>
        <authorList>
            <person name="Cai Y."/>
            <person name="Cai X."/>
            <person name="Wang Q."/>
            <person name="Wang P."/>
            <person name="Zhang Y."/>
            <person name="Cai C."/>
            <person name="Xu Y."/>
            <person name="Wang K."/>
            <person name="Zhou Z."/>
            <person name="Wang C."/>
            <person name="Geng S."/>
            <person name="Li B."/>
            <person name="Dong Q."/>
            <person name="Hou Y."/>
            <person name="Wang H."/>
            <person name="Ai P."/>
            <person name="Liu Z."/>
            <person name="Yi F."/>
            <person name="Sun M."/>
            <person name="An G."/>
            <person name="Cheng J."/>
            <person name="Zhang Y."/>
            <person name="Shi Q."/>
            <person name="Xie Y."/>
            <person name="Shi X."/>
            <person name="Chang Y."/>
            <person name="Huang F."/>
            <person name="Chen Y."/>
            <person name="Hong S."/>
            <person name="Mi L."/>
            <person name="Sun Q."/>
            <person name="Zhang L."/>
            <person name="Zhou B."/>
            <person name="Peng R."/>
            <person name="Zhang X."/>
            <person name="Liu F."/>
        </authorList>
    </citation>
    <scope>NUCLEOTIDE SEQUENCE [LARGE SCALE GENOMIC DNA]</scope>
    <source>
        <strain evidence="2">cv. PA1801</strain>
    </source>
</reference>
<proteinExistence type="predicted"/>
<keyword evidence="2" id="KW-1185">Reference proteome</keyword>
<evidence type="ECO:0000313" key="2">
    <source>
        <dbReference type="Proteomes" id="UP000325315"/>
    </source>
</evidence>
<sequence length="111" mass="12759">MEMGKSYYEFCIMVTLSPKKKDVIWVIVDRLTKSAHFISIRMDFTLDRLIELYVSEIVKLHGVCNTSNPYLLSEQGYRVLLEFTEPSQINQCPHARVVCAPNPCNSLTCKV</sequence>
<organism evidence="1 2">
    <name type="scientific">Gossypium australe</name>
    <dbReference type="NCBI Taxonomy" id="47621"/>
    <lineage>
        <taxon>Eukaryota</taxon>
        <taxon>Viridiplantae</taxon>
        <taxon>Streptophyta</taxon>
        <taxon>Embryophyta</taxon>
        <taxon>Tracheophyta</taxon>
        <taxon>Spermatophyta</taxon>
        <taxon>Magnoliopsida</taxon>
        <taxon>eudicotyledons</taxon>
        <taxon>Gunneridae</taxon>
        <taxon>Pentapetalae</taxon>
        <taxon>rosids</taxon>
        <taxon>malvids</taxon>
        <taxon>Malvales</taxon>
        <taxon>Malvaceae</taxon>
        <taxon>Malvoideae</taxon>
        <taxon>Gossypium</taxon>
    </lineage>
</organism>